<evidence type="ECO:0000256" key="1">
    <source>
        <dbReference type="SAM" id="Phobius"/>
    </source>
</evidence>
<dbReference type="RefSeq" id="WP_057627621.1">
    <property type="nucleotide sequence ID" value="NZ_LDJJ01000019.1"/>
</dbReference>
<feature type="transmembrane region" description="Helical" evidence="1">
    <location>
        <begin position="9"/>
        <end position="30"/>
    </location>
</feature>
<protein>
    <recommendedName>
        <fullName evidence="4">DUF2834 domain-containing protein</fullName>
    </recommendedName>
</protein>
<name>A0A0R0CIK8_9GAMM</name>
<comment type="caution">
    <text evidence="2">The sequence shown here is derived from an EMBL/GenBank/DDBJ whole genome shotgun (WGS) entry which is preliminary data.</text>
</comment>
<evidence type="ECO:0000313" key="3">
    <source>
        <dbReference type="Proteomes" id="UP000051863"/>
    </source>
</evidence>
<proteinExistence type="predicted"/>
<dbReference type="EMBL" id="LDJJ01000019">
    <property type="protein sequence ID" value="KRG69275.1"/>
    <property type="molecule type" value="Genomic_DNA"/>
</dbReference>
<sequence>MDSAGEQHAVVYLFLCIAGTALPLAQFVPWLSANGLNVPLLLQQATSSNIAAFAWADVLISGLATITLICVEGRRLGMRRLWVPLSSIVVGPSLALPLFLFLREQHLARPKAH</sequence>
<evidence type="ECO:0000313" key="2">
    <source>
        <dbReference type="EMBL" id="KRG69275.1"/>
    </source>
</evidence>
<keyword evidence="1" id="KW-0472">Membrane</keyword>
<gene>
    <name evidence="2" type="ORF">ABB27_06750</name>
</gene>
<organism evidence="2 3">
    <name type="scientific">Stenotrophomonas terrae</name>
    <dbReference type="NCBI Taxonomy" id="405446"/>
    <lineage>
        <taxon>Bacteria</taxon>
        <taxon>Pseudomonadati</taxon>
        <taxon>Pseudomonadota</taxon>
        <taxon>Gammaproteobacteria</taxon>
        <taxon>Lysobacterales</taxon>
        <taxon>Lysobacteraceae</taxon>
        <taxon>Stenotrophomonas</taxon>
    </lineage>
</organism>
<feature type="transmembrane region" description="Helical" evidence="1">
    <location>
        <begin position="81"/>
        <end position="102"/>
    </location>
</feature>
<dbReference type="Pfam" id="PF11196">
    <property type="entry name" value="DUF2834"/>
    <property type="match status" value="1"/>
</dbReference>
<dbReference type="Proteomes" id="UP000051863">
    <property type="component" value="Unassembled WGS sequence"/>
</dbReference>
<feature type="transmembrane region" description="Helical" evidence="1">
    <location>
        <begin position="50"/>
        <end position="69"/>
    </location>
</feature>
<evidence type="ECO:0008006" key="4">
    <source>
        <dbReference type="Google" id="ProtNLM"/>
    </source>
</evidence>
<keyword evidence="1" id="KW-1133">Transmembrane helix</keyword>
<dbReference type="OrthoDB" id="2619901at2"/>
<accession>A0A0R0CIK8</accession>
<keyword evidence="1" id="KW-0812">Transmembrane</keyword>
<dbReference type="InterPro" id="IPR021362">
    <property type="entry name" value="DUF2834"/>
</dbReference>
<keyword evidence="3" id="KW-1185">Reference proteome</keyword>
<dbReference type="AlphaFoldDB" id="A0A0R0CIK8"/>
<reference evidence="2 3" key="1">
    <citation type="submission" date="2015-05" db="EMBL/GenBank/DDBJ databases">
        <title>Genome sequencing and analysis of members of genus Stenotrophomonas.</title>
        <authorList>
            <person name="Patil P.P."/>
            <person name="Midha S."/>
            <person name="Patil P.B."/>
        </authorList>
    </citation>
    <scope>NUCLEOTIDE SEQUENCE [LARGE SCALE GENOMIC DNA]</scope>
    <source>
        <strain evidence="2 3">DSM 18941</strain>
    </source>
</reference>
<dbReference type="PATRIC" id="fig|405446.3.peg.684"/>